<organism evidence="1 2">
    <name type="scientific">Podospora fimiseda</name>
    <dbReference type="NCBI Taxonomy" id="252190"/>
    <lineage>
        <taxon>Eukaryota</taxon>
        <taxon>Fungi</taxon>
        <taxon>Dikarya</taxon>
        <taxon>Ascomycota</taxon>
        <taxon>Pezizomycotina</taxon>
        <taxon>Sordariomycetes</taxon>
        <taxon>Sordariomycetidae</taxon>
        <taxon>Sordariales</taxon>
        <taxon>Podosporaceae</taxon>
        <taxon>Podospora</taxon>
    </lineage>
</organism>
<name>A0AAN7H2U0_9PEZI</name>
<evidence type="ECO:0000313" key="2">
    <source>
        <dbReference type="Proteomes" id="UP001301958"/>
    </source>
</evidence>
<proteinExistence type="predicted"/>
<dbReference type="Proteomes" id="UP001301958">
    <property type="component" value="Unassembled WGS sequence"/>
</dbReference>
<dbReference type="EMBL" id="MU865330">
    <property type="protein sequence ID" value="KAK4227510.1"/>
    <property type="molecule type" value="Genomic_DNA"/>
</dbReference>
<dbReference type="PANTHER" id="PTHR42336">
    <property type="entry name" value="THIOREDOXIN DOMAIN-CONTAINING PROTEIN-RELATED"/>
    <property type="match status" value="1"/>
</dbReference>
<protein>
    <submittedName>
        <fullName evidence="1">Uncharacterized protein</fullName>
    </submittedName>
</protein>
<gene>
    <name evidence="1" type="ORF">QBC38DRAFT_477627</name>
</gene>
<reference evidence="1" key="1">
    <citation type="journal article" date="2023" name="Mol. Phylogenet. Evol.">
        <title>Genome-scale phylogeny and comparative genomics of the fungal order Sordariales.</title>
        <authorList>
            <person name="Hensen N."/>
            <person name="Bonometti L."/>
            <person name="Westerberg I."/>
            <person name="Brannstrom I.O."/>
            <person name="Guillou S."/>
            <person name="Cros-Aarteil S."/>
            <person name="Calhoun S."/>
            <person name="Haridas S."/>
            <person name="Kuo A."/>
            <person name="Mondo S."/>
            <person name="Pangilinan J."/>
            <person name="Riley R."/>
            <person name="LaButti K."/>
            <person name="Andreopoulos B."/>
            <person name="Lipzen A."/>
            <person name="Chen C."/>
            <person name="Yan M."/>
            <person name="Daum C."/>
            <person name="Ng V."/>
            <person name="Clum A."/>
            <person name="Steindorff A."/>
            <person name="Ohm R.A."/>
            <person name="Martin F."/>
            <person name="Silar P."/>
            <person name="Natvig D.O."/>
            <person name="Lalanne C."/>
            <person name="Gautier V."/>
            <person name="Ament-Velasquez S.L."/>
            <person name="Kruys A."/>
            <person name="Hutchinson M.I."/>
            <person name="Powell A.J."/>
            <person name="Barry K."/>
            <person name="Miller A.N."/>
            <person name="Grigoriev I.V."/>
            <person name="Debuchy R."/>
            <person name="Gladieux P."/>
            <person name="Hiltunen Thoren M."/>
            <person name="Johannesson H."/>
        </authorList>
    </citation>
    <scope>NUCLEOTIDE SEQUENCE</scope>
    <source>
        <strain evidence="1">CBS 990.96</strain>
    </source>
</reference>
<dbReference type="PANTHER" id="PTHR42336:SF1">
    <property type="entry name" value="ALKYL HYDROPEROXIDE REDUCTASE SUBUNIT C_ THIOL SPECIFIC ANTIOXIDANT DOMAIN-CONTAINING PROTEIN"/>
    <property type="match status" value="1"/>
</dbReference>
<keyword evidence="2" id="KW-1185">Reference proteome</keyword>
<dbReference type="AlphaFoldDB" id="A0AAN7H2U0"/>
<accession>A0AAN7H2U0</accession>
<evidence type="ECO:0000313" key="1">
    <source>
        <dbReference type="EMBL" id="KAK4227510.1"/>
    </source>
</evidence>
<reference evidence="1" key="2">
    <citation type="submission" date="2023-05" db="EMBL/GenBank/DDBJ databases">
        <authorList>
            <consortium name="Lawrence Berkeley National Laboratory"/>
            <person name="Steindorff A."/>
            <person name="Hensen N."/>
            <person name="Bonometti L."/>
            <person name="Westerberg I."/>
            <person name="Brannstrom I.O."/>
            <person name="Guillou S."/>
            <person name="Cros-Aarteil S."/>
            <person name="Calhoun S."/>
            <person name="Haridas S."/>
            <person name="Kuo A."/>
            <person name="Mondo S."/>
            <person name="Pangilinan J."/>
            <person name="Riley R."/>
            <person name="Labutti K."/>
            <person name="Andreopoulos B."/>
            <person name="Lipzen A."/>
            <person name="Chen C."/>
            <person name="Yanf M."/>
            <person name="Daum C."/>
            <person name="Ng V."/>
            <person name="Clum A."/>
            <person name="Ohm R."/>
            <person name="Martin F."/>
            <person name="Silar P."/>
            <person name="Natvig D."/>
            <person name="Lalanne C."/>
            <person name="Gautier V."/>
            <person name="Ament-Velasquez S.L."/>
            <person name="Kruys A."/>
            <person name="Hutchinson M.I."/>
            <person name="Powell A.J."/>
            <person name="Barry K."/>
            <person name="Miller A.N."/>
            <person name="Grigoriev I.V."/>
            <person name="Debuchy R."/>
            <person name="Gladieux P."/>
            <person name="Thoren M.H."/>
            <person name="Johannesson H."/>
        </authorList>
    </citation>
    <scope>NUCLEOTIDE SEQUENCE</scope>
    <source>
        <strain evidence="1">CBS 990.96</strain>
    </source>
</reference>
<comment type="caution">
    <text evidence="1">The sequence shown here is derived from an EMBL/GenBank/DDBJ whole genome shotgun (WGS) entry which is preliminary data.</text>
</comment>
<sequence>MFSNLATKVALKKAGIPTDVLSNIKLPSWGGGDNKKSTNSNDNAKWPTITLKSLPLAVQPWLTPKPPPVPVAKLPKIGELAPVDREGTLVLGGGRKTLVVFLRCVGCACKFYFPHIVYCKLLICVFVCCVVAQKQFLTLRALATRHASTLTCIAVSHSSGAATAKWVELLGGARNVNFLIDEERMLYAAWGLGLGDWSYVFNMTSTVAGFKEKGWLGQRVASSLRPSDMNMNGEGEGPLTEMGNKWQESGGWAVDGRGKVVWGGKAERSDEVLNLEEGVRALGIA</sequence>